<dbReference type="EMBL" id="MF448607">
    <property type="protein sequence ID" value="ATG29928.1"/>
    <property type="molecule type" value="mRNA"/>
</dbReference>
<dbReference type="PANTHER" id="PTHR24296">
    <property type="entry name" value="CYTOCHROME P450"/>
    <property type="match status" value="1"/>
</dbReference>
<evidence type="ECO:0000256" key="2">
    <source>
        <dbReference type="ARBA" id="ARBA00022723"/>
    </source>
</evidence>
<keyword evidence="5 6" id="KW-0349">Heme</keyword>
<evidence type="ECO:0000256" key="6">
    <source>
        <dbReference type="RuleBase" id="RU000461"/>
    </source>
</evidence>
<dbReference type="GO" id="GO:0016705">
    <property type="term" value="F:oxidoreductase activity, acting on paired donors, with incorporation or reduction of molecular oxygen"/>
    <property type="evidence" value="ECO:0007669"/>
    <property type="project" value="InterPro"/>
</dbReference>
<evidence type="ECO:0000256" key="3">
    <source>
        <dbReference type="ARBA" id="ARBA00023002"/>
    </source>
</evidence>
<dbReference type="SMR" id="A0A291FAX0"/>
<keyword evidence="3 6" id="KW-0560">Oxidoreductase</keyword>
<evidence type="ECO:0000313" key="8">
    <source>
        <dbReference type="EMBL" id="ATG29928.1"/>
    </source>
</evidence>
<sequence>METSPVNVCLGAGIIFISVLVLLWHRQGSMRRRRGPRVWPIVGMLPSVLLHLNDIYDWATKMVAECDGTLRFRPPWMTNMFSVVTTDPKNIEYILKTKFGNYPKGAYYKSIFDDLLGDGILNIDGPEWERARKSMSSVLHSPSFKTHIMRTLERSINGTLVPLLAEASRSASPIQLEHILLRFSFHNMCVLGFGVDLGFSEIGRLELAIKQALDATVLRFIAPSGVWKSMRFLGMGFEGKLKASMKTINAFTGRVIAERRKELSSDGRGRHDMLSMIMASQSQIDDRALRDMTLNFVLAGRDTTSLALCWFFSLLHKHPHVEDRIVSEIRRIVEVGSDLSVEEVKEMHYLRAALSETLRLYPSLPINWKEAMQDDVLPDGTRLKAGSSLIFPIYSMGRMESIWGRDCLEFKPERWMTEQAGGYKYPVFNAGPRTCLGKDFAILQMKWVAASILHRYRLVFLNDGDGIAHPKLGISLGFNNALPLILHPRSQ</sequence>
<keyword evidence="6" id="KW-0503">Monooxygenase</keyword>
<dbReference type="AlphaFoldDB" id="A0A291FAX0"/>
<comment type="similarity">
    <text evidence="1 6">Belongs to the cytochrome P450 family.</text>
</comment>
<name>A0A291FAX0_TAXCH</name>
<dbReference type="Pfam" id="PF00067">
    <property type="entry name" value="p450"/>
    <property type="match status" value="1"/>
</dbReference>
<organism evidence="8">
    <name type="scientific">Taxus chinensis</name>
    <name type="common">Chinese yew</name>
    <name type="synonym">Taxus wallichiana var. chinensis</name>
    <dbReference type="NCBI Taxonomy" id="29808"/>
    <lineage>
        <taxon>Eukaryota</taxon>
        <taxon>Viridiplantae</taxon>
        <taxon>Streptophyta</taxon>
        <taxon>Embryophyta</taxon>
        <taxon>Tracheophyta</taxon>
        <taxon>Spermatophyta</taxon>
        <taxon>Pinopsida</taxon>
        <taxon>Pinidae</taxon>
        <taxon>Conifers II</taxon>
        <taxon>Cupressales</taxon>
        <taxon>Taxaceae</taxon>
        <taxon>Taxus</taxon>
    </lineage>
</organism>
<proteinExistence type="evidence at transcript level"/>
<dbReference type="GO" id="GO:0006629">
    <property type="term" value="P:lipid metabolic process"/>
    <property type="evidence" value="ECO:0007669"/>
    <property type="project" value="UniProtKB-ARBA"/>
</dbReference>
<dbReference type="GO" id="GO:0020037">
    <property type="term" value="F:heme binding"/>
    <property type="evidence" value="ECO:0007669"/>
    <property type="project" value="InterPro"/>
</dbReference>
<feature type="binding site" description="axial binding residue" evidence="5">
    <location>
        <position position="435"/>
    </location>
    <ligand>
        <name>heme</name>
        <dbReference type="ChEBI" id="CHEBI:30413"/>
    </ligand>
    <ligandPart>
        <name>Fe</name>
        <dbReference type="ChEBI" id="CHEBI:18248"/>
    </ligandPart>
</feature>
<evidence type="ECO:0000256" key="1">
    <source>
        <dbReference type="ARBA" id="ARBA00010617"/>
    </source>
</evidence>
<dbReference type="InterPro" id="IPR001128">
    <property type="entry name" value="Cyt_P450"/>
</dbReference>
<keyword evidence="7" id="KW-0812">Transmembrane</keyword>
<dbReference type="SUPFAM" id="SSF48264">
    <property type="entry name" value="Cytochrome P450"/>
    <property type="match status" value="1"/>
</dbReference>
<dbReference type="PRINTS" id="PR00465">
    <property type="entry name" value="EP450IV"/>
</dbReference>
<accession>A0A291FAX0</accession>
<keyword evidence="4 5" id="KW-0408">Iron</keyword>
<dbReference type="PRINTS" id="PR00385">
    <property type="entry name" value="P450"/>
</dbReference>
<dbReference type="GO" id="GO:0004497">
    <property type="term" value="F:monooxygenase activity"/>
    <property type="evidence" value="ECO:0007669"/>
    <property type="project" value="UniProtKB-KW"/>
</dbReference>
<dbReference type="PROSITE" id="PS00086">
    <property type="entry name" value="CYTOCHROME_P450"/>
    <property type="match status" value="1"/>
</dbReference>
<dbReference type="InterPro" id="IPR036396">
    <property type="entry name" value="Cyt_P450_sf"/>
</dbReference>
<dbReference type="InterPro" id="IPR017972">
    <property type="entry name" value="Cyt_P450_CS"/>
</dbReference>
<evidence type="ECO:0000256" key="5">
    <source>
        <dbReference type="PIRSR" id="PIRSR602403-1"/>
    </source>
</evidence>
<dbReference type="CDD" id="cd11064">
    <property type="entry name" value="CYP86A"/>
    <property type="match status" value="1"/>
</dbReference>
<dbReference type="Gene3D" id="1.10.630.10">
    <property type="entry name" value="Cytochrome P450"/>
    <property type="match status" value="1"/>
</dbReference>
<comment type="cofactor">
    <cofactor evidence="5">
        <name>heme</name>
        <dbReference type="ChEBI" id="CHEBI:30413"/>
    </cofactor>
</comment>
<feature type="transmembrane region" description="Helical" evidence="7">
    <location>
        <begin position="6"/>
        <end position="24"/>
    </location>
</feature>
<keyword evidence="7" id="KW-1133">Transmembrane helix</keyword>
<evidence type="ECO:0000256" key="7">
    <source>
        <dbReference type="SAM" id="Phobius"/>
    </source>
</evidence>
<reference evidence="8" key="1">
    <citation type="journal article" date="2017" name="Front. Plant Sci.">
        <title>Transcriptome Assembly and Systematic Identification of Novel Cytochrome P450s in Taxus chinensis.</title>
        <authorList>
            <person name="Liao W."/>
            <person name="Zhao S."/>
            <person name="Zhang M."/>
            <person name="Dong K."/>
            <person name="Chen Y."/>
            <person name="Fu C."/>
            <person name="Yu L."/>
        </authorList>
    </citation>
    <scope>NUCLEOTIDE SEQUENCE</scope>
</reference>
<evidence type="ECO:0000256" key="4">
    <source>
        <dbReference type="ARBA" id="ARBA00023004"/>
    </source>
</evidence>
<keyword evidence="7" id="KW-0472">Membrane</keyword>
<keyword evidence="2 5" id="KW-0479">Metal-binding</keyword>
<protein>
    <submittedName>
        <fullName evidence="8">CYP86P14</fullName>
    </submittedName>
</protein>
<dbReference type="GO" id="GO:0005506">
    <property type="term" value="F:iron ion binding"/>
    <property type="evidence" value="ECO:0007669"/>
    <property type="project" value="InterPro"/>
</dbReference>
<dbReference type="InterPro" id="IPR002403">
    <property type="entry name" value="Cyt_P450_E_grp-IV"/>
</dbReference>